<dbReference type="GO" id="GO:0015267">
    <property type="term" value="F:channel activity"/>
    <property type="evidence" value="ECO:0007669"/>
    <property type="project" value="InterPro"/>
</dbReference>
<evidence type="ECO:0000256" key="3">
    <source>
        <dbReference type="ARBA" id="ARBA00022989"/>
    </source>
</evidence>
<protein>
    <submittedName>
        <fullName evidence="7">Uncharacterized protein</fullName>
    </submittedName>
</protein>
<feature type="compositionally biased region" description="Low complexity" evidence="5">
    <location>
        <begin position="9"/>
        <end position="19"/>
    </location>
</feature>
<evidence type="ECO:0000313" key="7">
    <source>
        <dbReference type="EMBL" id="CAI0459684.1"/>
    </source>
</evidence>
<feature type="transmembrane region" description="Helical" evidence="6">
    <location>
        <begin position="35"/>
        <end position="54"/>
    </location>
</feature>
<comment type="caution">
    <text evidence="7">The sequence shown here is derived from an EMBL/GenBank/DDBJ whole genome shotgun (WGS) entry which is preliminary data.</text>
</comment>
<feature type="non-terminal residue" evidence="7">
    <location>
        <position position="1"/>
    </location>
</feature>
<evidence type="ECO:0000256" key="6">
    <source>
        <dbReference type="SAM" id="Phobius"/>
    </source>
</evidence>
<dbReference type="AlphaFoldDB" id="A0AAV0NM77"/>
<name>A0AAV0NM77_9ROSI</name>
<sequence>RRRRDIAEAANPPRSCSPAPAAPAPLFEPGELTFWSFYKVGIAEFIATFLFLYISCSTVGIQGIDWAFKGMIFALIYCSAGISGPPKSNFKLSLKISLRNSIGLTRFLF</sequence>
<evidence type="ECO:0000256" key="2">
    <source>
        <dbReference type="ARBA" id="ARBA00022692"/>
    </source>
</evidence>
<dbReference type="SUPFAM" id="SSF81338">
    <property type="entry name" value="Aquaporin-like"/>
    <property type="match status" value="1"/>
</dbReference>
<evidence type="ECO:0000256" key="5">
    <source>
        <dbReference type="SAM" id="MobiDB-lite"/>
    </source>
</evidence>
<evidence type="ECO:0000256" key="1">
    <source>
        <dbReference type="ARBA" id="ARBA00004141"/>
    </source>
</evidence>
<dbReference type="GO" id="GO:0016020">
    <property type="term" value="C:membrane"/>
    <property type="evidence" value="ECO:0007669"/>
    <property type="project" value="UniProtKB-SubCell"/>
</dbReference>
<dbReference type="Pfam" id="PF00230">
    <property type="entry name" value="MIP"/>
    <property type="match status" value="1"/>
</dbReference>
<dbReference type="InterPro" id="IPR000425">
    <property type="entry name" value="MIP"/>
</dbReference>
<evidence type="ECO:0000256" key="4">
    <source>
        <dbReference type="ARBA" id="ARBA00023136"/>
    </source>
</evidence>
<dbReference type="InterPro" id="IPR023271">
    <property type="entry name" value="Aquaporin-like"/>
</dbReference>
<comment type="subcellular location">
    <subcellularLocation>
        <location evidence="1">Membrane</location>
        <topology evidence="1">Multi-pass membrane protein</topology>
    </subcellularLocation>
</comment>
<reference evidence="7" key="1">
    <citation type="submission" date="2022-08" db="EMBL/GenBank/DDBJ databases">
        <authorList>
            <person name="Gutierrez-Valencia J."/>
        </authorList>
    </citation>
    <scope>NUCLEOTIDE SEQUENCE</scope>
</reference>
<organism evidence="7 8">
    <name type="scientific">Linum tenue</name>
    <dbReference type="NCBI Taxonomy" id="586396"/>
    <lineage>
        <taxon>Eukaryota</taxon>
        <taxon>Viridiplantae</taxon>
        <taxon>Streptophyta</taxon>
        <taxon>Embryophyta</taxon>
        <taxon>Tracheophyta</taxon>
        <taxon>Spermatophyta</taxon>
        <taxon>Magnoliopsida</taxon>
        <taxon>eudicotyledons</taxon>
        <taxon>Gunneridae</taxon>
        <taxon>Pentapetalae</taxon>
        <taxon>rosids</taxon>
        <taxon>fabids</taxon>
        <taxon>Malpighiales</taxon>
        <taxon>Linaceae</taxon>
        <taxon>Linum</taxon>
    </lineage>
</organism>
<accession>A0AAV0NM77</accession>
<dbReference type="PANTHER" id="PTHR45687">
    <property type="entry name" value="AQUAPORIN OR AQUAGLYCEROPORIN RELATED"/>
    <property type="match status" value="1"/>
</dbReference>
<dbReference type="Proteomes" id="UP001154282">
    <property type="component" value="Unassembled WGS sequence"/>
</dbReference>
<proteinExistence type="predicted"/>
<feature type="region of interest" description="Disordered" evidence="5">
    <location>
        <begin position="1"/>
        <end position="22"/>
    </location>
</feature>
<keyword evidence="4 6" id="KW-0472">Membrane</keyword>
<keyword evidence="3 6" id="KW-1133">Transmembrane helix</keyword>
<gene>
    <name evidence="7" type="ORF">LITE_LOCUS34124</name>
</gene>
<keyword evidence="8" id="KW-1185">Reference proteome</keyword>
<dbReference type="EMBL" id="CAMGYJ010000008">
    <property type="protein sequence ID" value="CAI0459684.1"/>
    <property type="molecule type" value="Genomic_DNA"/>
</dbReference>
<keyword evidence="2 6" id="KW-0812">Transmembrane</keyword>
<dbReference type="InterPro" id="IPR034294">
    <property type="entry name" value="Aquaporin_transptr"/>
</dbReference>
<evidence type="ECO:0000313" key="8">
    <source>
        <dbReference type="Proteomes" id="UP001154282"/>
    </source>
</evidence>
<dbReference type="Gene3D" id="1.20.1080.10">
    <property type="entry name" value="Glycerol uptake facilitator protein"/>
    <property type="match status" value="1"/>
</dbReference>